<dbReference type="Proteomes" id="UP001060215">
    <property type="component" value="Chromosome 1"/>
</dbReference>
<evidence type="ECO:0000313" key="1">
    <source>
        <dbReference type="EMBL" id="KAI8031654.1"/>
    </source>
</evidence>
<dbReference type="EMBL" id="CM045758">
    <property type="protein sequence ID" value="KAI8031654.1"/>
    <property type="molecule type" value="Genomic_DNA"/>
</dbReference>
<proteinExistence type="predicted"/>
<gene>
    <name evidence="1" type="ORF">LOK49_LG01G03252</name>
</gene>
<comment type="caution">
    <text evidence="1">The sequence shown here is derived from an EMBL/GenBank/DDBJ whole genome shotgun (WGS) entry which is preliminary data.</text>
</comment>
<name>A0ACC0J261_9ERIC</name>
<protein>
    <submittedName>
        <fullName evidence="1">Cytochrome P450 81Q32</fullName>
    </submittedName>
</protein>
<evidence type="ECO:0000313" key="2">
    <source>
        <dbReference type="Proteomes" id="UP001060215"/>
    </source>
</evidence>
<sequence length="87" mass="10159">MAVEIFSTSHLNSFLSISRDEIKLLLRKLYRNSSHDFAKVELKSKFSELTFNVIMKMIAGKRYYGDNLSNKEVKEFGEIVRQAFEYG</sequence>
<organism evidence="1 2">
    <name type="scientific">Camellia lanceoleosa</name>
    <dbReference type="NCBI Taxonomy" id="1840588"/>
    <lineage>
        <taxon>Eukaryota</taxon>
        <taxon>Viridiplantae</taxon>
        <taxon>Streptophyta</taxon>
        <taxon>Embryophyta</taxon>
        <taxon>Tracheophyta</taxon>
        <taxon>Spermatophyta</taxon>
        <taxon>Magnoliopsida</taxon>
        <taxon>eudicotyledons</taxon>
        <taxon>Gunneridae</taxon>
        <taxon>Pentapetalae</taxon>
        <taxon>asterids</taxon>
        <taxon>Ericales</taxon>
        <taxon>Theaceae</taxon>
        <taxon>Camellia</taxon>
    </lineage>
</organism>
<reference evidence="1 2" key="1">
    <citation type="journal article" date="2022" name="Plant J.">
        <title>Chromosome-level genome of Camellia lanceoleosa provides a valuable resource for understanding genome evolution and self-incompatibility.</title>
        <authorList>
            <person name="Gong W."/>
            <person name="Xiao S."/>
            <person name="Wang L."/>
            <person name="Liao Z."/>
            <person name="Chang Y."/>
            <person name="Mo W."/>
            <person name="Hu G."/>
            <person name="Li W."/>
            <person name="Zhao G."/>
            <person name="Zhu H."/>
            <person name="Hu X."/>
            <person name="Ji K."/>
            <person name="Xiang X."/>
            <person name="Song Q."/>
            <person name="Yuan D."/>
            <person name="Jin S."/>
            <person name="Zhang L."/>
        </authorList>
    </citation>
    <scope>NUCLEOTIDE SEQUENCE [LARGE SCALE GENOMIC DNA]</scope>
    <source>
        <strain evidence="1">SQ_2022a</strain>
    </source>
</reference>
<keyword evidence="2" id="KW-1185">Reference proteome</keyword>
<accession>A0ACC0J261</accession>